<dbReference type="Proteomes" id="UP000789366">
    <property type="component" value="Unassembled WGS sequence"/>
</dbReference>
<evidence type="ECO:0000313" key="1">
    <source>
        <dbReference type="EMBL" id="CAG8553079.1"/>
    </source>
</evidence>
<comment type="caution">
    <text evidence="1">The sequence shown here is derived from an EMBL/GenBank/DDBJ whole genome shotgun (WGS) entry which is preliminary data.</text>
</comment>
<sequence>MLKKPVKKITNQSELKQAYDLVAKDLFDNLKKAKDKAKIELGDLGFFQKKIARIRNSFGVYRYYRINFKVKDNEYLKLLPVVGGLAFGLNTLQNHPSIDKRSYDDLIKDLKRQVQHYQGLYQKRVEKDLDKKDGGTQTDLSDRQVNNLIGMLKGKLEQKSTQSTQHIQQLNKQIEGLTILANKRKEDLEREKRALIQLAKQKIANKKEAVELVKNLEEKWEAEKKELEETMRQEFKNATQTGEEEKVKKLEERLTILKTSKERMEQSYKEQLAEKDRKFSDLFKSKREEVAKEEERKKADDLSRKLTDSKKQQERYKNLPDWVDFTAKLSFFLSSVDLGE</sequence>
<reference evidence="1" key="1">
    <citation type="submission" date="2021-06" db="EMBL/GenBank/DDBJ databases">
        <authorList>
            <person name="Kallberg Y."/>
            <person name="Tangrot J."/>
            <person name="Rosling A."/>
        </authorList>
    </citation>
    <scope>NUCLEOTIDE SEQUENCE</scope>
    <source>
        <strain evidence="1">28 12/20/2015</strain>
    </source>
</reference>
<protein>
    <submittedName>
        <fullName evidence="1">2884_t:CDS:1</fullName>
    </submittedName>
</protein>
<organism evidence="1 2">
    <name type="scientific">Cetraspora pellucida</name>
    <dbReference type="NCBI Taxonomy" id="1433469"/>
    <lineage>
        <taxon>Eukaryota</taxon>
        <taxon>Fungi</taxon>
        <taxon>Fungi incertae sedis</taxon>
        <taxon>Mucoromycota</taxon>
        <taxon>Glomeromycotina</taxon>
        <taxon>Glomeromycetes</taxon>
        <taxon>Diversisporales</taxon>
        <taxon>Gigasporaceae</taxon>
        <taxon>Cetraspora</taxon>
    </lineage>
</organism>
<proteinExistence type="predicted"/>
<keyword evidence="2" id="KW-1185">Reference proteome</keyword>
<evidence type="ECO:0000313" key="2">
    <source>
        <dbReference type="Proteomes" id="UP000789366"/>
    </source>
</evidence>
<dbReference type="EMBL" id="CAJVPW010005312">
    <property type="protein sequence ID" value="CAG8553079.1"/>
    <property type="molecule type" value="Genomic_DNA"/>
</dbReference>
<name>A0ACA9LV38_9GLOM</name>
<gene>
    <name evidence="1" type="ORF">SPELUC_LOCUS5291</name>
</gene>
<accession>A0ACA9LV38</accession>